<name>A0A3D9QUE5_9BACL</name>
<protein>
    <submittedName>
        <fullName evidence="1">Uncharacterized protein</fullName>
    </submittedName>
</protein>
<evidence type="ECO:0000313" key="1">
    <source>
        <dbReference type="EMBL" id="REE67297.1"/>
    </source>
</evidence>
<dbReference type="EMBL" id="QTTN01000043">
    <property type="protein sequence ID" value="REE67297.1"/>
    <property type="molecule type" value="Genomic_DNA"/>
</dbReference>
<proteinExistence type="predicted"/>
<organism evidence="1 2">
    <name type="scientific">Paenibacillus taihuensis</name>
    <dbReference type="NCBI Taxonomy" id="1156355"/>
    <lineage>
        <taxon>Bacteria</taxon>
        <taxon>Bacillati</taxon>
        <taxon>Bacillota</taxon>
        <taxon>Bacilli</taxon>
        <taxon>Bacillales</taxon>
        <taxon>Paenibacillaceae</taxon>
        <taxon>Paenibacillus</taxon>
    </lineage>
</organism>
<evidence type="ECO:0000313" key="2">
    <source>
        <dbReference type="Proteomes" id="UP000256304"/>
    </source>
</evidence>
<keyword evidence="2" id="KW-1185">Reference proteome</keyword>
<sequence>MSSLMHFLSSGKYIRLHTTEKYLEILKERIRHYQETLGHQRVEWPEQGVVGKFAHFRKYDYDEAGLKEFMDERGLLPVISTVKWKDLSVDEHKSLGENGSTIREVLLKFIPNAEVRMKKEEIECYKRKISDLVIDDLVWQWKETKAEYKSLSKKWEWIRYNSPAALSNPERYNKYGIVISIKPDPIIDAVHAFKCLGRNTFMKLCKVQDDLVVQYGLKGYYSLKETRKFRHLTGIQTRYYLMKLHEETRVREMLQNRMREYSIVSQFETN</sequence>
<dbReference type="Proteomes" id="UP000256304">
    <property type="component" value="Unassembled WGS sequence"/>
</dbReference>
<dbReference type="AlphaFoldDB" id="A0A3D9QUE5"/>
<comment type="caution">
    <text evidence="1">The sequence shown here is derived from an EMBL/GenBank/DDBJ whole genome shotgun (WGS) entry which is preliminary data.</text>
</comment>
<reference evidence="1 2" key="1">
    <citation type="submission" date="2018-08" db="EMBL/GenBank/DDBJ databases">
        <title>Genomic Encyclopedia of Type Strains, Phase III (KMG-III): the genomes of soil and plant-associated and newly described type strains.</title>
        <authorList>
            <person name="Whitman W."/>
        </authorList>
    </citation>
    <scope>NUCLEOTIDE SEQUENCE [LARGE SCALE GENOMIC DNA]</scope>
    <source>
        <strain evidence="1 2">CGMCC 1.10966</strain>
    </source>
</reference>
<dbReference type="OrthoDB" id="2595278at2"/>
<accession>A0A3D9QUE5</accession>
<dbReference type="RefSeq" id="WP_116191918.1">
    <property type="nucleotide sequence ID" value="NZ_QTTN01000043.1"/>
</dbReference>
<gene>
    <name evidence="1" type="ORF">A8990_1432</name>
</gene>